<dbReference type="KEGG" id="vpd:VAPA_2c10110"/>
<comment type="similarity">
    <text evidence="1">Belongs to the UPF0065 (bug) family.</text>
</comment>
<dbReference type="Pfam" id="PF03401">
    <property type="entry name" value="TctC"/>
    <property type="match status" value="1"/>
</dbReference>
<protein>
    <submittedName>
        <fullName evidence="3">Putative Bug-like extra-cytoplasmic solute receptor, TTT family</fullName>
    </submittedName>
</protein>
<sequence length="328" mass="33517">MIRFLRLAGSLAALCANLFVAPGAIARAFPARPVTLIVPFPAGGPSDALARAVAQKMAAPLGQPIVIENLGGANGVIGLTKATKAAADGYTISFGGIGTHVVNVALYKKLAYDPVADFAPIGPAGAAPMLLLARADLPAGNLREFGAWLAKHKDKASYGSAGVGSISHYGCVLLLSSIARNATHVPYKGVAPAVNDLMGGQTDFMCDQTTTALPQIAGGRIKAIAVLSGARLAQLPRVGTATEGGHPLDVRSWNAFFAPRGTPQPVLAKLTSALQQAVADPALRKQMEGLGVDLPAPADATPAAVTALIARGIRDDVPALKAKGEYLD</sequence>
<dbReference type="HOGENOM" id="CLU_045683_0_0_4"/>
<dbReference type="OrthoDB" id="8678477at2"/>
<dbReference type="Proteomes" id="UP000016223">
    <property type="component" value="Chromosome 2"/>
</dbReference>
<dbReference type="Gene3D" id="3.40.190.10">
    <property type="entry name" value="Periplasmic binding protein-like II"/>
    <property type="match status" value="1"/>
</dbReference>
<evidence type="ECO:0000313" key="3">
    <source>
        <dbReference type="EMBL" id="AGU53567.1"/>
    </source>
</evidence>
<organism evidence="3 4">
    <name type="scientific">Variovorax paradoxus B4</name>
    <dbReference type="NCBI Taxonomy" id="1246301"/>
    <lineage>
        <taxon>Bacteria</taxon>
        <taxon>Pseudomonadati</taxon>
        <taxon>Pseudomonadota</taxon>
        <taxon>Betaproteobacteria</taxon>
        <taxon>Burkholderiales</taxon>
        <taxon>Comamonadaceae</taxon>
        <taxon>Variovorax</taxon>
    </lineage>
</organism>
<feature type="chain" id="PRO_5004586188" evidence="2">
    <location>
        <begin position="27"/>
        <end position="328"/>
    </location>
</feature>
<dbReference type="PANTHER" id="PTHR42928">
    <property type="entry name" value="TRICARBOXYLATE-BINDING PROTEIN"/>
    <property type="match status" value="1"/>
</dbReference>
<reference evidence="3 4" key="1">
    <citation type="submission" date="2012-10" db="EMBL/GenBank/DDBJ databases">
        <title>Genome sequence of Variovorax paradoxus B4.</title>
        <authorList>
            <person name="Schuldes J."/>
            <person name="Brandt U."/>
            <person name="Hiessl S."/>
            <person name="Wuebbeler J.H."/>
            <person name="Thuermer A."/>
            <person name="Steinbuechel A."/>
            <person name="Daniel R."/>
        </authorList>
    </citation>
    <scope>NUCLEOTIDE SEQUENCE [LARGE SCALE GENOMIC DNA]</scope>
    <source>
        <strain evidence="3 4">B4</strain>
    </source>
</reference>
<dbReference type="Gene3D" id="3.40.190.150">
    <property type="entry name" value="Bordetella uptake gene, domain 1"/>
    <property type="match status" value="1"/>
</dbReference>
<dbReference type="AlphaFoldDB" id="T1XL15"/>
<feature type="signal peptide" evidence="2">
    <location>
        <begin position="1"/>
        <end position="26"/>
    </location>
</feature>
<gene>
    <name evidence="3" type="ORF">VAPA_2c10110</name>
</gene>
<dbReference type="InterPro" id="IPR042100">
    <property type="entry name" value="Bug_dom1"/>
</dbReference>
<evidence type="ECO:0000256" key="2">
    <source>
        <dbReference type="SAM" id="SignalP"/>
    </source>
</evidence>
<dbReference type="PIRSF" id="PIRSF017082">
    <property type="entry name" value="YflP"/>
    <property type="match status" value="1"/>
</dbReference>
<proteinExistence type="inferred from homology"/>
<keyword evidence="3" id="KW-0675">Receptor</keyword>
<dbReference type="RefSeq" id="WP_021004393.1">
    <property type="nucleotide sequence ID" value="NC_022234.1"/>
</dbReference>
<dbReference type="PATRIC" id="fig|1246301.3.peg.6529"/>
<dbReference type="PANTHER" id="PTHR42928:SF5">
    <property type="entry name" value="BLR1237 PROTEIN"/>
    <property type="match status" value="1"/>
</dbReference>
<accession>T1XL15</accession>
<evidence type="ECO:0000256" key="1">
    <source>
        <dbReference type="ARBA" id="ARBA00006987"/>
    </source>
</evidence>
<dbReference type="EMBL" id="CP003912">
    <property type="protein sequence ID" value="AGU53567.1"/>
    <property type="molecule type" value="Genomic_DNA"/>
</dbReference>
<dbReference type="InterPro" id="IPR005064">
    <property type="entry name" value="BUG"/>
</dbReference>
<name>T1XL15_VARPD</name>
<evidence type="ECO:0000313" key="4">
    <source>
        <dbReference type="Proteomes" id="UP000016223"/>
    </source>
</evidence>
<dbReference type="SUPFAM" id="SSF53850">
    <property type="entry name" value="Periplasmic binding protein-like II"/>
    <property type="match status" value="1"/>
</dbReference>
<keyword evidence="2" id="KW-0732">Signal</keyword>